<dbReference type="NCBIfam" id="TIGR02593">
    <property type="entry name" value="CRISPR_cas5"/>
    <property type="match status" value="1"/>
</dbReference>
<dbReference type="InterPro" id="IPR021124">
    <property type="entry name" value="CRISPR-assoc_prot_Cas5"/>
</dbReference>
<evidence type="ECO:0000313" key="4">
    <source>
        <dbReference type="Proteomes" id="UP000029015"/>
    </source>
</evidence>
<gene>
    <name evidence="3" type="ORF">BACT_0171</name>
</gene>
<dbReference type="GO" id="GO:0043571">
    <property type="term" value="P:maintenance of CRISPR repeat elements"/>
    <property type="evidence" value="ECO:0007669"/>
    <property type="project" value="InterPro"/>
</dbReference>
<dbReference type="STRING" id="1437605.AB656_06690"/>
<evidence type="ECO:0000256" key="1">
    <source>
        <dbReference type="ARBA" id="ARBA00023118"/>
    </source>
</evidence>
<dbReference type="Gene3D" id="3.30.70.2660">
    <property type="match status" value="1"/>
</dbReference>
<dbReference type="Proteomes" id="UP000029015">
    <property type="component" value="Unassembled WGS sequence"/>
</dbReference>
<proteinExistence type="predicted"/>
<evidence type="ECO:0000256" key="2">
    <source>
        <dbReference type="SAM" id="MobiDB-lite"/>
    </source>
</evidence>
<dbReference type="CDD" id="cd09756">
    <property type="entry name" value="Cas5_I-E"/>
    <property type="match status" value="1"/>
</dbReference>
<comment type="caution">
    <text evidence="3">The sequence shown here is derived from an EMBL/GenBank/DDBJ whole genome shotgun (WGS) entry which is preliminary data.</text>
</comment>
<dbReference type="GO" id="GO:0051607">
    <property type="term" value="P:defense response to virus"/>
    <property type="evidence" value="ECO:0007669"/>
    <property type="project" value="UniProtKB-KW"/>
</dbReference>
<dbReference type="EMBL" id="JGYK01000002">
    <property type="protein sequence ID" value="KFI39341.1"/>
    <property type="molecule type" value="Genomic_DNA"/>
</dbReference>
<evidence type="ECO:0000313" key="3">
    <source>
        <dbReference type="EMBL" id="KFI39341.1"/>
    </source>
</evidence>
<protein>
    <submittedName>
        <fullName evidence="3">CRISPR-associated protein, Cas5e family</fullName>
    </submittedName>
</protein>
<dbReference type="InterPro" id="IPR010147">
    <property type="entry name" value="CRISPR-assoc_prot_CasD"/>
</dbReference>
<name>A0A086YYJ1_9BIFI</name>
<reference evidence="3 4" key="1">
    <citation type="submission" date="2014-03" db="EMBL/GenBank/DDBJ databases">
        <title>Genomics of Bifidobacteria.</title>
        <authorList>
            <person name="Ventura M."/>
            <person name="Milani C."/>
            <person name="Lugli G.A."/>
        </authorList>
    </citation>
    <scope>NUCLEOTIDE SEQUENCE [LARGE SCALE GENOMIC DNA]</scope>
    <source>
        <strain evidence="3 4">DSM 22766</strain>
    </source>
</reference>
<dbReference type="NCBIfam" id="TIGR01868">
    <property type="entry name" value="casD_Cas5e"/>
    <property type="match status" value="1"/>
</dbReference>
<keyword evidence="1" id="KW-0051">Antiviral defense</keyword>
<dbReference type="eggNOG" id="ENOG502ZBPB">
    <property type="taxonomic scope" value="Bacteria"/>
</dbReference>
<sequence>MLLLRLAGPMQAWGDSSRFTRRNTRKEPTKSGVIGLLAAAQGRSREDDIEDLVRLEYGVRVDQPGRIIRDFQTERSEDSKAVMPLSNRYYLSDAVFLVALSASEEVLLSLDAALRSPRWPLYLGRRACPASLPITLGVRQEYSNVRQALSAEPWQADSWYRKRHSPLRLSVACDAQEGESFESQSDLPLTFSIENRRYASRLVHHFEVDNPSLPSVPEQVTGPGAFGEVDGFDPMSF</sequence>
<dbReference type="AlphaFoldDB" id="A0A086YYJ1"/>
<dbReference type="InterPro" id="IPR013422">
    <property type="entry name" value="CRISPR-assoc_prot_Cas5_N"/>
</dbReference>
<dbReference type="GO" id="GO:0003723">
    <property type="term" value="F:RNA binding"/>
    <property type="evidence" value="ECO:0007669"/>
    <property type="project" value="InterPro"/>
</dbReference>
<keyword evidence="4" id="KW-1185">Reference proteome</keyword>
<accession>A0A086YYJ1</accession>
<feature type="region of interest" description="Disordered" evidence="2">
    <location>
        <begin position="214"/>
        <end position="237"/>
    </location>
</feature>
<organism evidence="3 4">
    <name type="scientific">Bifidobacterium actinocoloniiforme DSM 22766</name>
    <dbReference type="NCBI Taxonomy" id="1437605"/>
    <lineage>
        <taxon>Bacteria</taxon>
        <taxon>Bacillati</taxon>
        <taxon>Actinomycetota</taxon>
        <taxon>Actinomycetes</taxon>
        <taxon>Bifidobacteriales</taxon>
        <taxon>Bifidobacteriaceae</taxon>
        <taxon>Bifidobacterium</taxon>
    </lineage>
</organism>
<dbReference type="Pfam" id="PF09704">
    <property type="entry name" value="Cas_Cas5d"/>
    <property type="match status" value="1"/>
</dbReference>